<proteinExistence type="predicted"/>
<dbReference type="PANTHER" id="PTHR32004:SF1">
    <property type="entry name" value="TRNA LIGASE"/>
    <property type="match status" value="1"/>
</dbReference>
<protein>
    <submittedName>
        <fullName evidence="3">Serine/threonine-protein phosphatase 2</fullName>
        <ecNumber evidence="3">3.1.3.16</ecNumber>
    </submittedName>
</protein>
<dbReference type="Gene3D" id="3.60.21.10">
    <property type="match status" value="1"/>
</dbReference>
<accession>A0A6N3C5E1</accession>
<dbReference type="RefSeq" id="WP_156719742.1">
    <property type="nucleotide sequence ID" value="NZ_CACRUF010000039.1"/>
</dbReference>
<dbReference type="InterPro" id="IPR027417">
    <property type="entry name" value="P-loop_NTPase"/>
</dbReference>
<evidence type="ECO:0000259" key="1">
    <source>
        <dbReference type="Pfam" id="PF00149"/>
    </source>
</evidence>
<evidence type="ECO:0000313" key="3">
    <source>
        <dbReference type="EMBL" id="VYU12110.1"/>
    </source>
</evidence>
<dbReference type="SUPFAM" id="SSF56300">
    <property type="entry name" value="Metallo-dependent phosphatases"/>
    <property type="match status" value="1"/>
</dbReference>
<dbReference type="InterPro" id="IPR029052">
    <property type="entry name" value="Metallo-depent_PP-like"/>
</dbReference>
<gene>
    <name evidence="3" type="primary">pphB</name>
    <name evidence="3" type="ORF">VDLFYP95_01563</name>
</gene>
<dbReference type="SUPFAM" id="SSF52540">
    <property type="entry name" value="P-loop containing nucleoside triphosphate hydrolases"/>
    <property type="match status" value="1"/>
</dbReference>
<dbReference type="EC" id="3.1.3.16" evidence="3"/>
<organism evidence="3">
    <name type="scientific">Veillonella dispar</name>
    <dbReference type="NCBI Taxonomy" id="39778"/>
    <lineage>
        <taxon>Bacteria</taxon>
        <taxon>Bacillati</taxon>
        <taxon>Bacillota</taxon>
        <taxon>Negativicutes</taxon>
        <taxon>Veillonellales</taxon>
        <taxon>Veillonellaceae</taxon>
        <taxon>Veillonella</taxon>
    </lineage>
</organism>
<name>A0A6N3C5E1_9FIRM</name>
<dbReference type="PANTHER" id="PTHR32004">
    <property type="entry name" value="TRNA LIGASE"/>
    <property type="match status" value="1"/>
</dbReference>
<feature type="domain" description="Calcineurin-like phosphoesterase" evidence="1">
    <location>
        <begin position="171"/>
        <end position="321"/>
    </location>
</feature>
<keyword evidence="3" id="KW-0378">Hydrolase</keyword>
<dbReference type="GO" id="GO:0004722">
    <property type="term" value="F:protein serine/threonine phosphatase activity"/>
    <property type="evidence" value="ECO:0007669"/>
    <property type="project" value="UniProtKB-EC"/>
</dbReference>
<dbReference type="InterPro" id="IPR019039">
    <property type="entry name" value="T4-Rnl1-like_N"/>
</dbReference>
<dbReference type="InterPro" id="IPR004843">
    <property type="entry name" value="Calcineurin-like_PHP"/>
</dbReference>
<reference evidence="3" key="1">
    <citation type="submission" date="2019-11" db="EMBL/GenBank/DDBJ databases">
        <authorList>
            <person name="Feng L."/>
        </authorList>
    </citation>
    <scope>NUCLEOTIDE SEQUENCE</scope>
    <source>
        <strain evidence="3">VdisparLFYP95</strain>
    </source>
</reference>
<dbReference type="Pfam" id="PF13671">
    <property type="entry name" value="AAA_33"/>
    <property type="match status" value="1"/>
</dbReference>
<dbReference type="EMBL" id="CACRUF010000039">
    <property type="protein sequence ID" value="VYU12110.1"/>
    <property type="molecule type" value="Genomic_DNA"/>
</dbReference>
<dbReference type="Gene3D" id="3.40.50.300">
    <property type="entry name" value="P-loop containing nucleotide triphosphate hydrolases"/>
    <property type="match status" value="1"/>
</dbReference>
<dbReference type="AlphaFoldDB" id="A0A6N3C5E1"/>
<dbReference type="Pfam" id="PF00149">
    <property type="entry name" value="Metallophos"/>
    <property type="match status" value="1"/>
</dbReference>
<feature type="domain" description="T4 RNA ligase 1-like N-terminal" evidence="2">
    <location>
        <begin position="456"/>
        <end position="671"/>
    </location>
</feature>
<evidence type="ECO:0000259" key="2">
    <source>
        <dbReference type="Pfam" id="PF09511"/>
    </source>
</evidence>
<dbReference type="GO" id="GO:0003972">
    <property type="term" value="F:RNA ligase (ATP) activity"/>
    <property type="evidence" value="ECO:0007669"/>
    <property type="project" value="TreeGrafter"/>
</dbReference>
<sequence length="734" mass="85687">MRTLLLMRGAPASGKSQWIRDNNLEAYTLEADHFRMLLRSPSLGENGWYISQEDNGPAWELLLDCLEKRMSNGDFVVLDATHTTSKAVNAYKELLNKYKYTVYYYEPDTSLEECLARNATRTDYKRVPEQVIQRMHKMIKTTTLPKFCRKINSIDEINNYFTVNLTNRYERVRVIGDIHGCYTALQQAITPWDEKTLYIFCGDYLERGIENKEMMYEMMRLSTLPNTIMLEGNHERHIANFAFNSNLDHSKRFMKEVVAPIVKDMTKKDVESLQRELRLFYKSLRQCYPFSFHGKKYLVSHAGLSYVPNMTFIATSTFINGFGAYETDIAKIYDNNYENGMCQNFIQIHGHRGVPDGKCSFCLEGEVEFGGELKYIDITADAFTKNGIKNDVYDKEYMRHEYQNMTQHVIFTQNEDINILGNSKLVKVKKCSPNLYSLNFTSRVFHKRLWNENTVQARGLFVDRMTGDVKLRSYNKFFNLNERPETELNNLANTLSFPVEIRTKENGYLAILGVINDELVFASKSTTEGMHVDLFKNLFQKLPTSLQEEIKELLKRNSCSMMFEVISQEDTHIIKYDQDHLYVLDMIQNTLDVNGKHIDVSFSRERLAELDSILKKYDTQLISIVKTIQQVNTMDELNSIINKELNSHHESEGFVLVDSNGFMTKFKGPYYNTWKHRRNRILEPYQQNGKIPYENCKNEDDRKFADFLSTLEYDVVCKSTLLNIKEMMERKGLL</sequence>
<dbReference type="GO" id="GO:0006388">
    <property type="term" value="P:tRNA splicing, via endonucleolytic cleavage and ligation"/>
    <property type="evidence" value="ECO:0007669"/>
    <property type="project" value="TreeGrafter"/>
</dbReference>
<dbReference type="Pfam" id="PF09511">
    <property type="entry name" value="RNA_lig_T4_1"/>
    <property type="match status" value="1"/>
</dbReference>